<dbReference type="EMBL" id="QPFP01000015">
    <property type="protein sequence ID" value="TEB32550.1"/>
    <property type="molecule type" value="Genomic_DNA"/>
</dbReference>
<accession>A0A4Y7TEI1</accession>
<sequence>MHHSMLLGGLTSSNLEIRIRITEANPHLWKYIQSLLITLDDASNIEDGTNAFFIQTLKALEPHLSSIRQLYIQFGPNACSTKYHFHVLEPARRLLERCLSSEHLESMSIDINTQWSEGCLFPERIFRQLSSTVTKLAIHTPFTSGALFPGDFNSLSKFNSPSEPRRYISEFEFATMMRSPATNRVDEDAVDFEDSILRCCAILSSLCFNLNFSQTKRLKMVPIWHGEACEPTLRDLPDKARPSLEELTIDDFPSSALRLGLRSPSLYEYKFLRALSLRIYLCRDAGDDRSCSALVDLFSQPLPPTIQHIYIRVDLGVVWTDELDDDVAYGPRHESWKILDSALNGHPTLPFISIELIWHSEYPWDDGVSPKPDLEQIKERRVEEMTKKWQGSFSALRERGIFDIKYTHDLL</sequence>
<protein>
    <submittedName>
        <fullName evidence="1">Uncharacterized protein</fullName>
    </submittedName>
</protein>
<dbReference type="AlphaFoldDB" id="A0A4Y7TEI1"/>
<reference evidence="1 2" key="1">
    <citation type="journal article" date="2019" name="Nat. Ecol. Evol.">
        <title>Megaphylogeny resolves global patterns of mushroom evolution.</title>
        <authorList>
            <person name="Varga T."/>
            <person name="Krizsan K."/>
            <person name="Foldi C."/>
            <person name="Dima B."/>
            <person name="Sanchez-Garcia M."/>
            <person name="Sanchez-Ramirez S."/>
            <person name="Szollosi G.J."/>
            <person name="Szarkandi J.G."/>
            <person name="Papp V."/>
            <person name="Albert L."/>
            <person name="Andreopoulos W."/>
            <person name="Angelini C."/>
            <person name="Antonin V."/>
            <person name="Barry K.W."/>
            <person name="Bougher N.L."/>
            <person name="Buchanan P."/>
            <person name="Buyck B."/>
            <person name="Bense V."/>
            <person name="Catcheside P."/>
            <person name="Chovatia M."/>
            <person name="Cooper J."/>
            <person name="Damon W."/>
            <person name="Desjardin D."/>
            <person name="Finy P."/>
            <person name="Geml J."/>
            <person name="Haridas S."/>
            <person name="Hughes K."/>
            <person name="Justo A."/>
            <person name="Karasinski D."/>
            <person name="Kautmanova I."/>
            <person name="Kiss B."/>
            <person name="Kocsube S."/>
            <person name="Kotiranta H."/>
            <person name="LaButti K.M."/>
            <person name="Lechner B.E."/>
            <person name="Liimatainen K."/>
            <person name="Lipzen A."/>
            <person name="Lukacs Z."/>
            <person name="Mihaltcheva S."/>
            <person name="Morgado L.N."/>
            <person name="Niskanen T."/>
            <person name="Noordeloos M.E."/>
            <person name="Ohm R.A."/>
            <person name="Ortiz-Santana B."/>
            <person name="Ovrebo C."/>
            <person name="Racz N."/>
            <person name="Riley R."/>
            <person name="Savchenko A."/>
            <person name="Shiryaev A."/>
            <person name="Soop K."/>
            <person name="Spirin V."/>
            <person name="Szebenyi C."/>
            <person name="Tomsovsky M."/>
            <person name="Tulloss R.E."/>
            <person name="Uehling J."/>
            <person name="Grigoriev I.V."/>
            <person name="Vagvolgyi C."/>
            <person name="Papp T."/>
            <person name="Martin F.M."/>
            <person name="Miettinen O."/>
            <person name="Hibbett D.S."/>
            <person name="Nagy L.G."/>
        </authorList>
    </citation>
    <scope>NUCLEOTIDE SEQUENCE [LARGE SCALE GENOMIC DNA]</scope>
    <source>
        <strain evidence="1 2">FP101781</strain>
    </source>
</reference>
<dbReference type="OrthoDB" id="2832116at2759"/>
<keyword evidence="2" id="KW-1185">Reference proteome</keyword>
<proteinExistence type="predicted"/>
<name>A0A4Y7TEI1_COPMI</name>
<evidence type="ECO:0000313" key="2">
    <source>
        <dbReference type="Proteomes" id="UP000298030"/>
    </source>
</evidence>
<organism evidence="1 2">
    <name type="scientific">Coprinellus micaceus</name>
    <name type="common">Glistening ink-cap mushroom</name>
    <name type="synonym">Coprinus micaceus</name>
    <dbReference type="NCBI Taxonomy" id="71717"/>
    <lineage>
        <taxon>Eukaryota</taxon>
        <taxon>Fungi</taxon>
        <taxon>Dikarya</taxon>
        <taxon>Basidiomycota</taxon>
        <taxon>Agaricomycotina</taxon>
        <taxon>Agaricomycetes</taxon>
        <taxon>Agaricomycetidae</taxon>
        <taxon>Agaricales</taxon>
        <taxon>Agaricineae</taxon>
        <taxon>Psathyrellaceae</taxon>
        <taxon>Coprinellus</taxon>
    </lineage>
</organism>
<dbReference type="Proteomes" id="UP000298030">
    <property type="component" value="Unassembled WGS sequence"/>
</dbReference>
<gene>
    <name evidence="1" type="ORF">FA13DRAFT_1813437</name>
</gene>
<evidence type="ECO:0000313" key="1">
    <source>
        <dbReference type="EMBL" id="TEB32550.1"/>
    </source>
</evidence>
<comment type="caution">
    <text evidence="1">The sequence shown here is derived from an EMBL/GenBank/DDBJ whole genome shotgun (WGS) entry which is preliminary data.</text>
</comment>